<reference evidence="2" key="1">
    <citation type="submission" date="2014-12" db="EMBL/GenBank/DDBJ databases">
        <title>Insight into the proteome of Arion vulgaris.</title>
        <authorList>
            <person name="Aradska J."/>
            <person name="Bulat T."/>
            <person name="Smidak R."/>
            <person name="Sarate P."/>
            <person name="Gangsoo J."/>
            <person name="Sialana F."/>
            <person name="Bilban M."/>
            <person name="Lubec G."/>
        </authorList>
    </citation>
    <scope>NUCLEOTIDE SEQUENCE</scope>
    <source>
        <tissue evidence="2">Skin</tissue>
    </source>
</reference>
<accession>A0A0B7ADQ9</accession>
<protein>
    <submittedName>
        <fullName evidence="2">Uncharacterized protein</fullName>
    </submittedName>
</protein>
<dbReference type="AlphaFoldDB" id="A0A0B7ADQ9"/>
<proteinExistence type="predicted"/>
<evidence type="ECO:0000313" key="2">
    <source>
        <dbReference type="EMBL" id="CEK79134.1"/>
    </source>
</evidence>
<dbReference type="EMBL" id="HACG01032269">
    <property type="protein sequence ID" value="CEK79134.1"/>
    <property type="molecule type" value="Transcribed_RNA"/>
</dbReference>
<organism evidence="2">
    <name type="scientific">Arion vulgaris</name>
    <dbReference type="NCBI Taxonomy" id="1028688"/>
    <lineage>
        <taxon>Eukaryota</taxon>
        <taxon>Metazoa</taxon>
        <taxon>Spiralia</taxon>
        <taxon>Lophotrochozoa</taxon>
        <taxon>Mollusca</taxon>
        <taxon>Gastropoda</taxon>
        <taxon>Heterobranchia</taxon>
        <taxon>Euthyneura</taxon>
        <taxon>Panpulmonata</taxon>
        <taxon>Eupulmonata</taxon>
        <taxon>Stylommatophora</taxon>
        <taxon>Helicina</taxon>
        <taxon>Arionoidea</taxon>
        <taxon>Arionidae</taxon>
        <taxon>Arion</taxon>
    </lineage>
</organism>
<name>A0A0B7ADQ9_9EUPU</name>
<feature type="signal peptide" evidence="1">
    <location>
        <begin position="1"/>
        <end position="17"/>
    </location>
</feature>
<keyword evidence="1" id="KW-0732">Signal</keyword>
<feature type="chain" id="PRO_5002111600" evidence="1">
    <location>
        <begin position="18"/>
        <end position="53"/>
    </location>
</feature>
<gene>
    <name evidence="2" type="primary">ORF113799</name>
</gene>
<sequence length="53" mass="5996">MFLVVLLCTHHKFLVQAGLESQNFHSTSLKQHVINFDITTTTTNLIMNILKPG</sequence>
<evidence type="ECO:0000256" key="1">
    <source>
        <dbReference type="SAM" id="SignalP"/>
    </source>
</evidence>